<feature type="transmembrane region" description="Helical" evidence="1">
    <location>
        <begin position="21"/>
        <end position="39"/>
    </location>
</feature>
<keyword evidence="3" id="KW-1185">Reference proteome</keyword>
<dbReference type="RefSeq" id="WP_110345864.1">
    <property type="nucleotide sequence ID" value="NZ_QJHL01000001.1"/>
</dbReference>
<protein>
    <submittedName>
        <fullName evidence="2">Uncharacterized protein</fullName>
    </submittedName>
</protein>
<keyword evidence="1" id="KW-1133">Transmembrane helix</keyword>
<sequence>MRKSIMNNVLLQESETARESLKIVYTILLLALIALIFSACSNYEGGGNTSDYYFKATVDGREINYHSAKFQGDGGTDNIWEHVVVGADETSYTFNGPLPPSLDFEIWYNGGNIEPGDYISPTDGRLIVRYAIQTSEGTNVYNTSWHDSPFKVTIEAISKEGIKGTMAGTLQNQQGETRIITNGSFNLPYDQLVNP</sequence>
<keyword evidence="1" id="KW-0812">Transmembrane</keyword>
<dbReference type="AlphaFoldDB" id="A0A2V4C685"/>
<organism evidence="2 3">
    <name type="scientific">Flavobacterium hydrophilum</name>
    <dbReference type="NCBI Taxonomy" id="2211445"/>
    <lineage>
        <taxon>Bacteria</taxon>
        <taxon>Pseudomonadati</taxon>
        <taxon>Bacteroidota</taxon>
        <taxon>Flavobacteriia</taxon>
        <taxon>Flavobacteriales</taxon>
        <taxon>Flavobacteriaceae</taxon>
        <taxon>Flavobacterium</taxon>
    </lineage>
</organism>
<dbReference type="EMBL" id="QJHL01000001">
    <property type="protein sequence ID" value="PXY46858.1"/>
    <property type="molecule type" value="Genomic_DNA"/>
</dbReference>
<name>A0A2V4C685_9FLAO</name>
<dbReference type="Proteomes" id="UP000247681">
    <property type="component" value="Unassembled WGS sequence"/>
</dbReference>
<reference evidence="2 3" key="1">
    <citation type="submission" date="2018-05" db="EMBL/GenBank/DDBJ databases">
        <title>Flavobacterium sp. strain IMCC34758, incomplete genome.</title>
        <authorList>
            <person name="Joung Y."/>
        </authorList>
    </citation>
    <scope>NUCLEOTIDE SEQUENCE [LARGE SCALE GENOMIC DNA]</scope>
    <source>
        <strain evidence="2 3">IMCC34758</strain>
    </source>
</reference>
<dbReference type="OrthoDB" id="1349136at2"/>
<accession>A0A2V4C685</accession>
<comment type="caution">
    <text evidence="2">The sequence shown here is derived from an EMBL/GenBank/DDBJ whole genome shotgun (WGS) entry which is preliminary data.</text>
</comment>
<evidence type="ECO:0000256" key="1">
    <source>
        <dbReference type="SAM" id="Phobius"/>
    </source>
</evidence>
<evidence type="ECO:0000313" key="3">
    <source>
        <dbReference type="Proteomes" id="UP000247681"/>
    </source>
</evidence>
<gene>
    <name evidence="2" type="ORF">DMB68_06825</name>
</gene>
<evidence type="ECO:0000313" key="2">
    <source>
        <dbReference type="EMBL" id="PXY46858.1"/>
    </source>
</evidence>
<proteinExistence type="predicted"/>
<keyword evidence="1" id="KW-0472">Membrane</keyword>